<dbReference type="EnsemblMetazoa" id="G23775.2">
    <property type="protein sequence ID" value="G23775.2:cds"/>
    <property type="gene ID" value="G23775"/>
</dbReference>
<dbReference type="Gene3D" id="1.10.510.10">
    <property type="entry name" value="Transferase(Phosphotransferase) domain 1"/>
    <property type="match status" value="2"/>
</dbReference>
<dbReference type="InterPro" id="IPR011009">
    <property type="entry name" value="Kinase-like_dom_sf"/>
</dbReference>
<dbReference type="Proteomes" id="UP000005408">
    <property type="component" value="Unassembled WGS sequence"/>
</dbReference>
<feature type="region of interest" description="Disordered" evidence="3">
    <location>
        <begin position="1"/>
        <end position="22"/>
    </location>
</feature>
<dbReference type="InterPro" id="IPR001245">
    <property type="entry name" value="Ser-Thr/Tyr_kinase_cat_dom"/>
</dbReference>
<keyword evidence="1" id="KW-0547">Nucleotide-binding</keyword>
<evidence type="ECO:0000313" key="6">
    <source>
        <dbReference type="Proteomes" id="UP000005408"/>
    </source>
</evidence>
<sequence>MAEVASPSSSQRDNSPQSTSAYDSSKQFDVCILTCDDAHCNKSPRTLLSSACKRGSLKTRLFELGVIDFDRLEEQLPASLVFALIVCYHNKTNFKQLWRRLKVHSVVVLGSIGRIDSLDTAHYCSMIETEKNMNEFYHKISSEVQENRVYDGCRVGNDYTQGIVDGRSSSEMATKTTEDEDSAPIGLLYSEKHAPNFPSDIPEDIKSPMFENTYDNESTVFRAYGYESCGTTNLKEIFGDNEVYSSLSDAVKDDVFLETKTLQPSRSHSGSFVSQDYILPRQKYEDLEHRVPADIVLIYNQGSCKDTVDLEKYITINVMKKCVDCNNFHGLVTLLSCHKRSIQMNAFQNIEKMLYKMKVRLCNTQDLLYGITDLLSLVELWSGDQELLLLLLNTALTTFIILFMSFNARMDDSIKNKIRDVCRNAKEKMNKVEHLHITDEILKSAFENIRKSAYCFCHHLETVSVLRMGNWSDAMKKDTNREKIIKEFPEMSELEQSTVIFGLLNQVLLQTGGHHTTLFTVLQTCLKGKLNVKKKENISMFPMLQLTTKMVKMILDTTICQAKEALTVLSLYMDSAKVHQAVRKFLMKEIDGLLFHKDKSIVSEVFYFLSKNKMHLHFDLRQTTVSHIEKSLHPLNITIDKDSYVISGNTPLPPHWNTFKGTFDDYNVNVHILLPSKNCVMKGVMEDYRENLALKEILKEHEQQRDMLHLSCSGGMTPLVLPLVAFQCRPLPPFYITIQDRNHIPMLEYLLSKRKEKDWIPFEKLFTMAADILNAVKFLHSRDIVHRALTASCFSVRENGSVYLSNLATASDGHFSEFIAECTRIPLRWSAPESILYDKYSKESDVYMVGQLLYELFTHGCHPYTELYGYSLDYVLELIVFQNLKPMQWPCIPKDIHEIILLFINSDPLGRESLDKGIQKLNNILLKLSSNRASTKRLSHSHKEDQRYPKIDLSLPIEPQTETPVLFKRLKNQNGKIDPFVSYTNLRKSKRKPKTILAISEADITSSDAPSILKKDLKLIVQEPISPKFYEMYFTDLSQSALQEILNILKWPPAIEKNPWILHFTCFSGESLSQLSLRRCFGDPDDQENNIKYSWLMHYAVKFINELHGNGWILRDICCQNLHFDSDNQKVFSTRLGRVAYISPEEVLDDSVIDEVFSDRRNWSPLEVLQYGQYSREGDVYMLAMAIYEFYMGLEINLESPASSFMKCVPFCRVPKKELIEHLLSGEVPQQPMYCPAELYEIMGRCWNRDRTRRPTCAEFLQVTSRLVYIQDEDSTGNIPEEMYSTLPHDPPELPPRRFDSVHMYSTTNPAPCIQQTDTKNEYSSYNYQPSLENQMNPRGQVKVNPLYGFDRMDSKRSNFRRSTMKGTVRKSKPFDQSRNWSLRKSTTEEQECQSTDTCSSKNSGLNSVTTDRLNEMSRHLEAEAVTLDLSSGNDRNNSTERAANDYIELVENQKDQDISVKPLNSLFEGVEQGDDSYLTVT</sequence>
<evidence type="ECO:0000256" key="1">
    <source>
        <dbReference type="ARBA" id="ARBA00022741"/>
    </source>
</evidence>
<dbReference type="InterPro" id="IPR000719">
    <property type="entry name" value="Prot_kinase_dom"/>
</dbReference>
<evidence type="ECO:0000313" key="5">
    <source>
        <dbReference type="EnsemblMetazoa" id="G23775.2:cds"/>
    </source>
</evidence>
<dbReference type="SUPFAM" id="SSF56112">
    <property type="entry name" value="Protein kinase-like (PK-like)"/>
    <property type="match status" value="2"/>
</dbReference>
<dbReference type="GO" id="GO:0004672">
    <property type="term" value="F:protein kinase activity"/>
    <property type="evidence" value="ECO:0007669"/>
    <property type="project" value="InterPro"/>
</dbReference>
<dbReference type="PROSITE" id="PS50011">
    <property type="entry name" value="PROTEIN_KINASE_DOM"/>
    <property type="match status" value="2"/>
</dbReference>
<evidence type="ECO:0000259" key="4">
    <source>
        <dbReference type="PROSITE" id="PS50011"/>
    </source>
</evidence>
<organism evidence="5 6">
    <name type="scientific">Magallana gigas</name>
    <name type="common">Pacific oyster</name>
    <name type="synonym">Crassostrea gigas</name>
    <dbReference type="NCBI Taxonomy" id="29159"/>
    <lineage>
        <taxon>Eukaryota</taxon>
        <taxon>Metazoa</taxon>
        <taxon>Spiralia</taxon>
        <taxon>Lophotrochozoa</taxon>
        <taxon>Mollusca</taxon>
        <taxon>Bivalvia</taxon>
        <taxon>Autobranchia</taxon>
        <taxon>Pteriomorphia</taxon>
        <taxon>Ostreida</taxon>
        <taxon>Ostreoidea</taxon>
        <taxon>Ostreidae</taxon>
        <taxon>Magallana</taxon>
    </lineage>
</organism>
<dbReference type="InterPro" id="IPR050198">
    <property type="entry name" value="Non-receptor_tyrosine_kinases"/>
</dbReference>
<name>A0A8W8KGC0_MAGGI</name>
<feature type="domain" description="Protein kinase" evidence="4">
    <location>
        <begin position="922"/>
        <end position="1270"/>
    </location>
</feature>
<accession>A0A8W8KGC0</accession>
<dbReference type="Pfam" id="PF07714">
    <property type="entry name" value="PK_Tyr_Ser-Thr"/>
    <property type="match status" value="2"/>
</dbReference>
<evidence type="ECO:0000256" key="2">
    <source>
        <dbReference type="ARBA" id="ARBA00022840"/>
    </source>
</evidence>
<keyword evidence="2" id="KW-0067">ATP-binding</keyword>
<proteinExistence type="predicted"/>
<dbReference type="PANTHER" id="PTHR24418">
    <property type="entry name" value="TYROSINE-PROTEIN KINASE"/>
    <property type="match status" value="1"/>
</dbReference>
<dbReference type="GO" id="GO:0005524">
    <property type="term" value="F:ATP binding"/>
    <property type="evidence" value="ECO:0007669"/>
    <property type="project" value="UniProtKB-KW"/>
</dbReference>
<protein>
    <recommendedName>
        <fullName evidence="4">Protein kinase domain-containing protein</fullName>
    </recommendedName>
</protein>
<feature type="domain" description="Protein kinase" evidence="4">
    <location>
        <begin position="666"/>
        <end position="926"/>
    </location>
</feature>
<keyword evidence="6" id="KW-1185">Reference proteome</keyword>
<evidence type="ECO:0000256" key="3">
    <source>
        <dbReference type="SAM" id="MobiDB-lite"/>
    </source>
</evidence>
<reference evidence="5" key="1">
    <citation type="submission" date="2022-08" db="UniProtKB">
        <authorList>
            <consortium name="EnsemblMetazoa"/>
        </authorList>
    </citation>
    <scope>IDENTIFICATION</scope>
    <source>
        <strain evidence="5">05x7-T-G4-1.051#20</strain>
    </source>
</reference>